<evidence type="ECO:0000313" key="3">
    <source>
        <dbReference type="EMBL" id="QNP71554.1"/>
    </source>
</evidence>
<dbReference type="RefSeq" id="WP_187748523.1">
    <property type="nucleotide sequence ID" value="NZ_CP060828.1"/>
</dbReference>
<comment type="similarity">
    <text evidence="1">Belongs to the HAM1 NTPase family.</text>
</comment>
<name>A0A7H0IFI8_9ACTN</name>
<evidence type="ECO:0000256" key="1">
    <source>
        <dbReference type="ARBA" id="ARBA00008023"/>
    </source>
</evidence>
<keyword evidence="4" id="KW-1185">Reference proteome</keyword>
<sequence length="200" mass="21623">MSGLKLAMCTGNSGKFRTAQEHLAPWGIEVEQAVVDLDEIQTTSVAEIARHKARQAFAAIGRPLFVEDSGFYIEEFGGWPGPMVKQALEAFGPEGFTHLADRTATRACRFASAAVYVDAEGALHTFADDSRKPGTIAKVPDRGSGERSWSDLWSIFVPEGATTTLAALPEAEQERVFAEWRTTSVVAALGAWLAENPPRA</sequence>
<dbReference type="PANTHER" id="PTHR11067">
    <property type="entry name" value="INOSINE TRIPHOSPHATE PYROPHOSPHATASE/HAM1 PROTEIN"/>
    <property type="match status" value="1"/>
</dbReference>
<proteinExistence type="inferred from homology"/>
<organism evidence="3 4">
    <name type="scientific">Streptomyces roseirectus</name>
    <dbReference type="NCBI Taxonomy" id="2768066"/>
    <lineage>
        <taxon>Bacteria</taxon>
        <taxon>Bacillati</taxon>
        <taxon>Actinomycetota</taxon>
        <taxon>Actinomycetes</taxon>
        <taxon>Kitasatosporales</taxon>
        <taxon>Streptomycetaceae</taxon>
        <taxon>Streptomyces</taxon>
    </lineage>
</organism>
<reference evidence="3 4" key="1">
    <citation type="submission" date="2020-08" db="EMBL/GenBank/DDBJ databases">
        <title>A novel species.</title>
        <authorList>
            <person name="Gao J."/>
        </authorList>
    </citation>
    <scope>NUCLEOTIDE SEQUENCE [LARGE SCALE GENOMIC DNA]</scope>
    <source>
        <strain evidence="3 4">CRXT-G-22</strain>
    </source>
</reference>
<dbReference type="GO" id="GO:0005737">
    <property type="term" value="C:cytoplasm"/>
    <property type="evidence" value="ECO:0007669"/>
    <property type="project" value="TreeGrafter"/>
</dbReference>
<dbReference type="Proteomes" id="UP000516052">
    <property type="component" value="Chromosome"/>
</dbReference>
<dbReference type="AlphaFoldDB" id="A0A7H0IFI8"/>
<protein>
    <submittedName>
        <fullName evidence="3">Xanthosine triphosphate pyrophosphatase</fullName>
    </submittedName>
</protein>
<keyword evidence="2" id="KW-0378">Hydrolase</keyword>
<dbReference type="GO" id="GO:0009143">
    <property type="term" value="P:nucleoside triphosphate catabolic process"/>
    <property type="evidence" value="ECO:0007669"/>
    <property type="project" value="InterPro"/>
</dbReference>
<dbReference type="GO" id="GO:0047429">
    <property type="term" value="F:nucleoside triphosphate diphosphatase activity"/>
    <property type="evidence" value="ECO:0007669"/>
    <property type="project" value="InterPro"/>
</dbReference>
<dbReference type="InterPro" id="IPR029001">
    <property type="entry name" value="ITPase-like_fam"/>
</dbReference>
<dbReference type="SUPFAM" id="SSF52972">
    <property type="entry name" value="ITPase-like"/>
    <property type="match status" value="1"/>
</dbReference>
<dbReference type="Pfam" id="PF01725">
    <property type="entry name" value="Ham1p_like"/>
    <property type="match status" value="1"/>
</dbReference>
<gene>
    <name evidence="3" type="ORF">IAG44_20400</name>
</gene>
<dbReference type="EMBL" id="CP060828">
    <property type="protein sequence ID" value="QNP71554.1"/>
    <property type="molecule type" value="Genomic_DNA"/>
</dbReference>
<dbReference type="InterPro" id="IPR002637">
    <property type="entry name" value="RdgB/HAM1"/>
</dbReference>
<evidence type="ECO:0000313" key="4">
    <source>
        <dbReference type="Proteomes" id="UP000516052"/>
    </source>
</evidence>
<dbReference type="KEGG" id="sroi:IAG44_20400"/>
<evidence type="ECO:0000256" key="2">
    <source>
        <dbReference type="ARBA" id="ARBA00022801"/>
    </source>
</evidence>
<dbReference type="Gene3D" id="3.90.950.10">
    <property type="match status" value="1"/>
</dbReference>
<dbReference type="PANTHER" id="PTHR11067:SF9">
    <property type="entry name" value="INOSINE TRIPHOSPHATE PYROPHOSPHATASE"/>
    <property type="match status" value="1"/>
</dbReference>
<accession>A0A7H0IFI8</accession>